<dbReference type="PANTHER" id="PTHR46423:SF1">
    <property type="entry name" value="RNA POLYMERASE II-ASSOCIATED PROTEIN 3"/>
    <property type="match status" value="1"/>
</dbReference>
<dbReference type="SMART" id="SM00028">
    <property type="entry name" value="TPR"/>
    <property type="match status" value="3"/>
</dbReference>
<protein>
    <submittedName>
        <fullName evidence="3">Uncharacterized protein</fullName>
    </submittedName>
</protein>
<reference evidence="3" key="1">
    <citation type="submission" date="2022-11" db="UniProtKB">
        <authorList>
            <consortium name="WormBaseParasite"/>
        </authorList>
    </citation>
    <scope>IDENTIFICATION</scope>
</reference>
<dbReference type="AlphaFoldDB" id="A0A915EIB8"/>
<accession>A0A915EIB8</accession>
<evidence type="ECO:0000256" key="1">
    <source>
        <dbReference type="ARBA" id="ARBA00022803"/>
    </source>
</evidence>
<evidence type="ECO:0000313" key="3">
    <source>
        <dbReference type="WBParaSite" id="jg620"/>
    </source>
</evidence>
<proteinExistence type="predicted"/>
<dbReference type="PANTHER" id="PTHR46423">
    <property type="entry name" value="RNA POLYMERASE II-ASSOCIATED PROTEIN 3"/>
    <property type="match status" value="1"/>
</dbReference>
<dbReference type="InterPro" id="IPR011990">
    <property type="entry name" value="TPR-like_helical_dom_sf"/>
</dbReference>
<keyword evidence="2" id="KW-1185">Reference proteome</keyword>
<name>A0A915EIB8_9BILA</name>
<dbReference type="WBParaSite" id="jg620">
    <property type="protein sequence ID" value="jg620"/>
    <property type="gene ID" value="jg620"/>
</dbReference>
<dbReference type="SUPFAM" id="SSF48452">
    <property type="entry name" value="TPR-like"/>
    <property type="match status" value="1"/>
</dbReference>
<dbReference type="Gene3D" id="1.25.40.10">
    <property type="entry name" value="Tetratricopeptide repeat domain"/>
    <property type="match status" value="1"/>
</dbReference>
<dbReference type="GO" id="GO:0101031">
    <property type="term" value="C:protein folding chaperone complex"/>
    <property type="evidence" value="ECO:0007669"/>
    <property type="project" value="TreeGrafter"/>
</dbReference>
<keyword evidence="1" id="KW-0802">TPR repeat</keyword>
<dbReference type="Proteomes" id="UP000887574">
    <property type="component" value="Unplaced"/>
</dbReference>
<organism evidence="2 3">
    <name type="scientific">Ditylenchus dipsaci</name>
    <dbReference type="NCBI Taxonomy" id="166011"/>
    <lineage>
        <taxon>Eukaryota</taxon>
        <taxon>Metazoa</taxon>
        <taxon>Ecdysozoa</taxon>
        <taxon>Nematoda</taxon>
        <taxon>Chromadorea</taxon>
        <taxon>Rhabditida</taxon>
        <taxon>Tylenchina</taxon>
        <taxon>Tylenchomorpha</taxon>
        <taxon>Sphaerularioidea</taxon>
        <taxon>Anguinidae</taxon>
        <taxon>Anguininae</taxon>
        <taxon>Ditylenchus</taxon>
    </lineage>
</organism>
<sequence length="174" mass="19671">MALIEEIEQTECAEEFSFSPSTSENQEEQAELLKQKGNECYKQKRFHKAIDFYSKALAFQVSSVILSNRSQAYLNLHMFEKAYTDSNEAFALDPANLKALYRRAVSENKLGLKAKACLDLEDCVKGDAKNVEAKSLLDSLKNSVDKPVVDVTCFHKSEQIQSKKPLVRKLITEV</sequence>
<dbReference type="InterPro" id="IPR051966">
    <property type="entry name" value="RPAP3"/>
</dbReference>
<evidence type="ECO:0000313" key="2">
    <source>
        <dbReference type="Proteomes" id="UP000887574"/>
    </source>
</evidence>
<dbReference type="InterPro" id="IPR019734">
    <property type="entry name" value="TPR_rpt"/>
</dbReference>